<proteinExistence type="predicted"/>
<evidence type="ECO:0008006" key="3">
    <source>
        <dbReference type="Google" id="ProtNLM"/>
    </source>
</evidence>
<name>A0ABT7DQ11_9ACTN</name>
<reference evidence="1 2" key="1">
    <citation type="submission" date="2023-05" db="EMBL/GenBank/DDBJ databases">
        <title>Gordonibacter KGMB12511T sp. nov., isolated from faeces of healthy Korean.</title>
        <authorList>
            <person name="Kim H.S."/>
            <person name="Kim J.-S."/>
            <person name="Suh M.K."/>
            <person name="Eom M.K."/>
            <person name="Do H.E."/>
            <person name="Lee J.-S."/>
        </authorList>
    </citation>
    <scope>NUCLEOTIDE SEQUENCE [LARGE SCALE GENOMIC DNA]</scope>
    <source>
        <strain evidence="1 2">KGMB12511</strain>
    </source>
</reference>
<comment type="caution">
    <text evidence="1">The sequence shown here is derived from an EMBL/GenBank/DDBJ whole genome shotgun (WGS) entry which is preliminary data.</text>
</comment>
<organism evidence="1 2">
    <name type="scientific">Gordonibacter faecis</name>
    <dbReference type="NCBI Taxonomy" id="3047475"/>
    <lineage>
        <taxon>Bacteria</taxon>
        <taxon>Bacillati</taxon>
        <taxon>Actinomycetota</taxon>
        <taxon>Coriobacteriia</taxon>
        <taxon>Eggerthellales</taxon>
        <taxon>Eggerthellaceae</taxon>
        <taxon>Gordonibacter</taxon>
    </lineage>
</organism>
<dbReference type="Proteomes" id="UP001232750">
    <property type="component" value="Unassembled WGS sequence"/>
</dbReference>
<dbReference type="RefSeq" id="WP_283832987.1">
    <property type="nucleotide sequence ID" value="NZ_JASJEU010000024.1"/>
</dbReference>
<protein>
    <recommendedName>
        <fullName evidence="3">Sigma-70 family RNA polymerase sigma factor</fullName>
    </recommendedName>
</protein>
<accession>A0ABT7DQ11</accession>
<gene>
    <name evidence="1" type="ORF">QNJ86_12575</name>
</gene>
<evidence type="ECO:0000313" key="2">
    <source>
        <dbReference type="Proteomes" id="UP001232750"/>
    </source>
</evidence>
<keyword evidence="2" id="KW-1185">Reference proteome</keyword>
<evidence type="ECO:0000313" key="1">
    <source>
        <dbReference type="EMBL" id="MDJ1651639.1"/>
    </source>
</evidence>
<sequence length="161" mass="18940">MADRLPRSPKYKQAQAYFRGILANERRIRCLEAEIQRQQSRLTLNGVEGGETVSRTMEGDALERGFVRLYDYCDALDTELVGYVEEREAAMRALAELPDGDMVEIVYLRYFEGLRFPAIHKLLATSDHPMSERKMYSLHEQAMCRLWRFIPREYRQRKSVQ</sequence>
<dbReference type="EMBL" id="JASJEU010000024">
    <property type="protein sequence ID" value="MDJ1651639.1"/>
    <property type="molecule type" value="Genomic_DNA"/>
</dbReference>